<dbReference type="InterPro" id="IPR027417">
    <property type="entry name" value="P-loop_NTPase"/>
</dbReference>
<sequence length="899" mass="103880">MIIESLHMTNFKSHRDTRIEFDTGISIIIGGNGAGKSSILEAVSFALFKQYTSKKIEHLITTGQKRMSVEIQFTAHGRSYRVLRERTKTASKAIMKIKEGDRFQPLISGDKQVTQEVQNLLEMDGDLFLNAVYVRQGEIADLVEKTASEKKQMIGRLLGIDSLEKAWKNMKIILDKYSEQKIRLEGKIESFKDLKEGFKVKKEKEKELTQKIKQINLKREENIIESNLLRDKKEILDKRNVEFENTTTLQESKKDFLHQLEKTQNDLEKQLNDITVKEEEIDRIKPQLKKLDVLKSLDDALKDLKHLKKDKESLNKTLNDIKHFEKVLDENEQYYNDYSLLDDEINNLQYARDQFEGSRVLIDQYHERKSKIEIKLKKSLEKVRDVLEKSNQVLGTSFDSVESFEKHLSQFKPQLEAQISEASEAIQDIKRELSNLQVKNENLEKPIKELELVKDQCPICKSDITPQKREELIGDYNLEIDNNQSLAADLGVKLKALENEKKVLDFQQSKIQSINLGILKEYLKSADHDQEEINNIDSSIQELQKKVVVLENIERDIKGKKSDLASIKANYEKYLGARGSLESLGDYEEQSLKLEDVNTGVRDLKNRISALMEIARDSVEDLPGEIAYLEKQAQTYQHLLGEVSQKDSLNSRIQENQNLIRETREELDNIKNKITSLNYNKENHERVKREWELKNAELMELNGQKQLSVGELNQLSRSLQEIEDKLNSLKGYEKELKNLKDFLKLLNLIRDLFSKDGVQKDLRNVSRPLIEEKTRELFEKFNFEYSDVRLDEDYDVTIYGPSGESNLDMISGGEKIAVALALRLGITQVLSGGSLELIMLDEPTIHLDAYRRQELIDLLKKMSIIPQMIIVTHDADLEDAADNIMKIEKEEGISFLVES</sequence>
<feature type="coiled-coil region" evidence="5">
    <location>
        <begin position="174"/>
        <end position="221"/>
    </location>
</feature>
<keyword evidence="10" id="KW-1185">Reference proteome</keyword>
<evidence type="ECO:0000256" key="4">
    <source>
        <dbReference type="ARBA" id="ARBA00023204"/>
    </source>
</evidence>
<dbReference type="GeneID" id="26738640"/>
<comment type="similarity">
    <text evidence="5">Belongs to the SMC family. RAD50 subfamily.</text>
</comment>
<evidence type="ECO:0000313" key="8">
    <source>
        <dbReference type="EMBL" id="CEL24027.1"/>
    </source>
</evidence>
<name>A0A089ZD84_METFO</name>
<comment type="domain">
    <text evidence="5">The two conserved Cys that bind zinc constitute the zinc-hook, which separates the large intramolecular coiled coil regions. The 2 Cys residues coordinate one molecule of zinc with the help of the 2 Cys residues of the zinc-hook of another Rad50 molecule, thereby forming a V-shaped homodimer.</text>
</comment>
<proteinExistence type="inferred from homology"/>
<dbReference type="GO" id="GO:0008270">
    <property type="term" value="F:zinc ion binding"/>
    <property type="evidence" value="ECO:0007669"/>
    <property type="project" value="UniProtKB-UniRule"/>
</dbReference>
<dbReference type="Gene3D" id="3.40.50.300">
    <property type="entry name" value="P-loop containing nucleotide triphosphate hydrolases"/>
    <property type="match status" value="2"/>
</dbReference>
<evidence type="ECO:0000256" key="2">
    <source>
        <dbReference type="ARBA" id="ARBA00022801"/>
    </source>
</evidence>
<gene>
    <name evidence="5" type="primary">rad50</name>
    <name evidence="7" type="ORF">BRM9_1977</name>
    <name evidence="8" type="ORF">MB9_0379</name>
</gene>
<dbReference type="InterPro" id="IPR038729">
    <property type="entry name" value="Rad50/SbcC_AAA"/>
</dbReference>
<comment type="subunit">
    <text evidence="5">Homodimer. Forms a heterotetramer composed of two Mre11 subunits and two Rad50 subunits.</text>
</comment>
<feature type="binding site" evidence="5">
    <location>
        <begin position="32"/>
        <end position="38"/>
    </location>
    <ligand>
        <name>ATP</name>
        <dbReference type="ChEBI" id="CHEBI:30616"/>
    </ligand>
</feature>
<evidence type="ECO:0000313" key="7">
    <source>
        <dbReference type="EMBL" id="AIS32781.1"/>
    </source>
</evidence>
<dbReference type="SUPFAM" id="SSF52540">
    <property type="entry name" value="P-loop containing nucleoside triphosphate hydrolases"/>
    <property type="match status" value="1"/>
</dbReference>
<dbReference type="EMBL" id="CP006933">
    <property type="protein sequence ID" value="AIS32781.1"/>
    <property type="molecule type" value="Genomic_DNA"/>
</dbReference>
<dbReference type="Gene3D" id="1.10.287.510">
    <property type="entry name" value="Helix hairpin bin"/>
    <property type="match status" value="1"/>
</dbReference>
<dbReference type="SUPFAM" id="SSF75712">
    <property type="entry name" value="Rad50 coiled-coil Zn hook"/>
    <property type="match status" value="1"/>
</dbReference>
<keyword evidence="4 5" id="KW-0234">DNA repair</keyword>
<dbReference type="EMBL" id="LN734822">
    <property type="protein sequence ID" value="CEL24027.1"/>
    <property type="molecule type" value="Genomic_DNA"/>
</dbReference>
<dbReference type="Pfam" id="PF13558">
    <property type="entry name" value="SbcC_Walker_B"/>
    <property type="match status" value="1"/>
</dbReference>
<dbReference type="GO" id="GO:0005524">
    <property type="term" value="F:ATP binding"/>
    <property type="evidence" value="ECO:0007669"/>
    <property type="project" value="UniProtKB-UniRule"/>
</dbReference>
<dbReference type="RefSeq" id="WP_048085643.1">
    <property type="nucleotide sequence ID" value="NZ_CP006933.1"/>
</dbReference>
<keyword evidence="2 5" id="KW-0378">Hydrolase</keyword>
<dbReference type="OrthoDB" id="25344at2157"/>
<keyword evidence="5" id="KW-0479">Metal-binding</keyword>
<accession>A0A089ZD84</accession>
<dbReference type="GO" id="GO:0016887">
    <property type="term" value="F:ATP hydrolysis activity"/>
    <property type="evidence" value="ECO:0007669"/>
    <property type="project" value="UniProtKB-UniRule"/>
</dbReference>
<evidence type="ECO:0000256" key="1">
    <source>
        <dbReference type="ARBA" id="ARBA00022763"/>
    </source>
</evidence>
<feature type="coiled-coil region" evidence="5">
    <location>
        <begin position="646"/>
        <end position="742"/>
    </location>
</feature>
<keyword evidence="1 5" id="KW-0227">DNA damage</keyword>
<comment type="function">
    <text evidence="5">Part of the Rad50/Mre11 complex, which is involved in the early steps of DNA double-strand break (DSB) repair. The complex may facilitate opening of the processed DNA ends to aid in the recruitment of HerA and NurA. Rad50 controls the balance between DNA end bridging and DNA resection via ATP-dependent structural rearrangements of the Rad50/Mre11 complex.</text>
</comment>
<evidence type="ECO:0000256" key="3">
    <source>
        <dbReference type="ARBA" id="ARBA00023054"/>
    </source>
</evidence>
<dbReference type="STRING" id="2162.BRM9_1977"/>
<dbReference type="PANTHER" id="PTHR32114">
    <property type="entry name" value="ABC TRANSPORTER ABCH.3"/>
    <property type="match status" value="1"/>
</dbReference>
<evidence type="ECO:0000313" key="10">
    <source>
        <dbReference type="Proteomes" id="UP000062768"/>
    </source>
</evidence>
<feature type="coiled-coil region" evidence="5">
    <location>
        <begin position="526"/>
        <end position="570"/>
    </location>
</feature>
<dbReference type="PATRIC" id="fig|2162.10.peg.390"/>
<dbReference type="GO" id="GO:0006302">
    <property type="term" value="P:double-strand break repair"/>
    <property type="evidence" value="ECO:0007669"/>
    <property type="project" value="UniProtKB-UniRule"/>
</dbReference>
<dbReference type="Proteomes" id="UP000062768">
    <property type="component" value="Chromosome I"/>
</dbReference>
<evidence type="ECO:0000259" key="6">
    <source>
        <dbReference type="Pfam" id="PF13476"/>
    </source>
</evidence>
<keyword evidence="5" id="KW-0067">ATP-binding</keyword>
<dbReference type="PANTHER" id="PTHR32114:SF2">
    <property type="entry name" value="ABC TRANSPORTER ABCH.3"/>
    <property type="match status" value="1"/>
</dbReference>
<comment type="cofactor">
    <cofactor evidence="5">
        <name>Zn(2+)</name>
        <dbReference type="ChEBI" id="CHEBI:29105"/>
    </cofactor>
    <text evidence="5">Binds 1 zinc ion per homodimer.</text>
</comment>
<feature type="coiled-coil region" evidence="5">
    <location>
        <begin position="253"/>
        <end position="317"/>
    </location>
</feature>
<organism evidence="7 9">
    <name type="scientific">Methanobacterium formicicum</name>
    <dbReference type="NCBI Taxonomy" id="2162"/>
    <lineage>
        <taxon>Archaea</taxon>
        <taxon>Methanobacteriati</taxon>
        <taxon>Methanobacteriota</taxon>
        <taxon>Methanomada group</taxon>
        <taxon>Methanobacteria</taxon>
        <taxon>Methanobacteriales</taxon>
        <taxon>Methanobacteriaceae</taxon>
        <taxon>Methanobacterium</taxon>
    </lineage>
</organism>
<dbReference type="InterPro" id="IPR022982">
    <property type="entry name" value="Rad50_ATPase_archaeal"/>
</dbReference>
<feature type="coiled-coil region" evidence="5">
    <location>
        <begin position="412"/>
        <end position="453"/>
    </location>
</feature>
<feature type="binding site" evidence="5">
    <location>
        <begin position="809"/>
        <end position="814"/>
    </location>
    <ligand>
        <name>ATP</name>
        <dbReference type="ChEBI" id="CHEBI:30616"/>
    </ligand>
</feature>
<keyword evidence="5" id="KW-0547">Nucleotide-binding</keyword>
<dbReference type="KEGG" id="mfc:BRM9_1977"/>
<feature type="binding site" evidence="5">
    <location>
        <position position="460"/>
    </location>
    <ligand>
        <name>Zn(2+)</name>
        <dbReference type="ChEBI" id="CHEBI:29105"/>
    </ligand>
</feature>
<keyword evidence="3 5" id="KW-0175">Coiled coil</keyword>
<feature type="binding site" evidence="5">
    <location>
        <position position="12"/>
    </location>
    <ligand>
        <name>ATP</name>
        <dbReference type="ChEBI" id="CHEBI:30616"/>
    </ligand>
</feature>
<feature type="binding site" evidence="5">
    <location>
        <position position="136"/>
    </location>
    <ligand>
        <name>ATP</name>
        <dbReference type="ChEBI" id="CHEBI:30616"/>
    </ligand>
</feature>
<dbReference type="Proteomes" id="UP000029661">
    <property type="component" value="Chromosome"/>
</dbReference>
<dbReference type="AlphaFoldDB" id="A0A089ZD84"/>
<evidence type="ECO:0000313" key="9">
    <source>
        <dbReference type="Proteomes" id="UP000029661"/>
    </source>
</evidence>
<feature type="binding site" evidence="5">
    <location>
        <position position="457"/>
    </location>
    <ligand>
        <name>Zn(2+)</name>
        <dbReference type="ChEBI" id="CHEBI:29105"/>
    </ligand>
</feature>
<protein>
    <recommendedName>
        <fullName evidence="5">DNA double-strand break repair Rad50 ATPase</fullName>
    </recommendedName>
</protein>
<reference evidence="7" key="1">
    <citation type="submission" date="2013-12" db="EMBL/GenBank/DDBJ databases">
        <title>The complete genome sequence of Methanobacterium sp. BRM9.</title>
        <authorList>
            <consortium name="Pastoral Greenhouse Gas Research Consortium"/>
            <person name="Kelly W.J."/>
            <person name="Leahy S.C."/>
            <person name="Perry R."/>
            <person name="Li D."/>
            <person name="Altermann E."/>
            <person name="Lambie S.C."/>
            <person name="Attwood G.T."/>
        </authorList>
    </citation>
    <scope>NUCLEOTIDE SEQUENCE [LARGE SCALE GENOMIC DNA]</scope>
    <source>
        <strain evidence="7">BRM9</strain>
    </source>
</reference>
<dbReference type="Pfam" id="PF13476">
    <property type="entry name" value="AAA_23"/>
    <property type="match status" value="1"/>
</dbReference>
<dbReference type="HAMAP" id="MF_00449">
    <property type="entry name" value="RAD50"/>
    <property type="match status" value="1"/>
</dbReference>
<feature type="domain" description="Rad50/SbcC-type AAA" evidence="6">
    <location>
        <begin position="5"/>
        <end position="218"/>
    </location>
</feature>
<evidence type="ECO:0000256" key="5">
    <source>
        <dbReference type="HAMAP-Rule" id="MF_00449"/>
    </source>
</evidence>
<reference evidence="8" key="2">
    <citation type="submission" date="2014-09" db="EMBL/GenBank/DDBJ databases">
        <authorList>
            <person name="Bishop-Lilly K.A."/>
            <person name="Broomall S.M."/>
            <person name="Chain P.S."/>
            <person name="Chertkov O."/>
            <person name="Coyne S.R."/>
            <person name="Daligault H.E."/>
            <person name="Davenport K.W."/>
            <person name="Erkkila T."/>
            <person name="Frey K.G."/>
            <person name="Gibbons H.S."/>
            <person name="Gu W."/>
            <person name="Jaissle J."/>
            <person name="Johnson S.L."/>
            <person name="Koroleva G.I."/>
            <person name="Ladner J.T."/>
            <person name="Lo C.-C."/>
            <person name="Minogue T.D."/>
            <person name="Munk C."/>
            <person name="Palacios G.F."/>
            <person name="Redden C.L."/>
            <person name="Rosenzweig C.N."/>
            <person name="Scholz M.B."/>
            <person name="Teshima H."/>
            <person name="Xu Y."/>
        </authorList>
    </citation>
    <scope>NUCLEOTIDE SEQUENCE</scope>
    <source>
        <strain evidence="8">Mb9</strain>
    </source>
</reference>
<keyword evidence="5" id="KW-0862">Zinc</keyword>